<evidence type="ECO:0000313" key="2">
    <source>
        <dbReference type="Proteomes" id="UP000000560"/>
    </source>
</evidence>
<dbReference type="GeneID" id="2869692"/>
<protein>
    <submittedName>
        <fullName evidence="1">Uncharacterized protein</fullName>
    </submittedName>
</protein>
<organism evidence="1 2">
    <name type="scientific">Emericella nidulans (strain FGSC A4 / ATCC 38163 / CBS 112.46 / NRRL 194 / M139)</name>
    <name type="common">Aspergillus nidulans</name>
    <dbReference type="NCBI Taxonomy" id="227321"/>
    <lineage>
        <taxon>Eukaryota</taxon>
        <taxon>Fungi</taxon>
        <taxon>Dikarya</taxon>
        <taxon>Ascomycota</taxon>
        <taxon>Pezizomycotina</taxon>
        <taxon>Eurotiomycetes</taxon>
        <taxon>Eurotiomycetidae</taxon>
        <taxon>Eurotiales</taxon>
        <taxon>Aspergillaceae</taxon>
        <taxon>Aspergillus</taxon>
        <taxon>Aspergillus subgen. Nidulantes</taxon>
    </lineage>
</organism>
<dbReference type="VEuPathDB" id="FungiDB:AN7786"/>
<proteinExistence type="predicted"/>
<dbReference type="OMA" id="AQSEIPH"/>
<dbReference type="eggNOG" id="ENOG502SJPA">
    <property type="taxonomic scope" value="Eukaryota"/>
</dbReference>
<dbReference type="AlphaFoldDB" id="Q5AV94"/>
<accession>Q5AV94</accession>
<reference evidence="2" key="1">
    <citation type="journal article" date="2005" name="Nature">
        <title>Sequencing of Aspergillus nidulans and comparative analysis with A. fumigatus and A. oryzae.</title>
        <authorList>
            <person name="Galagan J.E."/>
            <person name="Calvo S.E."/>
            <person name="Cuomo C."/>
            <person name="Ma L.J."/>
            <person name="Wortman J.R."/>
            <person name="Batzoglou S."/>
            <person name="Lee S.I."/>
            <person name="Basturkmen M."/>
            <person name="Spevak C.C."/>
            <person name="Clutterbuck J."/>
            <person name="Kapitonov V."/>
            <person name="Jurka J."/>
            <person name="Scazzocchio C."/>
            <person name="Farman M."/>
            <person name="Butler J."/>
            <person name="Purcell S."/>
            <person name="Harris S."/>
            <person name="Braus G.H."/>
            <person name="Draht O."/>
            <person name="Busch S."/>
            <person name="D'Enfert C."/>
            <person name="Bouchier C."/>
            <person name="Goldman G.H."/>
            <person name="Bell-Pedersen D."/>
            <person name="Griffiths-Jones S."/>
            <person name="Doonan J.H."/>
            <person name="Yu J."/>
            <person name="Vienken K."/>
            <person name="Pain A."/>
            <person name="Freitag M."/>
            <person name="Selker E.U."/>
            <person name="Archer D.B."/>
            <person name="Penalva M.A."/>
            <person name="Oakley B.R."/>
            <person name="Momany M."/>
            <person name="Tanaka T."/>
            <person name="Kumagai T."/>
            <person name="Asai K."/>
            <person name="Machida M."/>
            <person name="Nierman W.C."/>
            <person name="Denning D.W."/>
            <person name="Caddick M."/>
            <person name="Hynes M."/>
            <person name="Paoletti M."/>
            <person name="Fischer R."/>
            <person name="Miller B."/>
            <person name="Dyer P."/>
            <person name="Sachs M.S."/>
            <person name="Osmani S.A."/>
            <person name="Birren B.W."/>
        </authorList>
    </citation>
    <scope>NUCLEOTIDE SEQUENCE [LARGE SCALE GENOMIC DNA]</scope>
    <source>
        <strain evidence="2">FGSC A4 / ATCC 38163 / CBS 112.46 / NRRL 194 / M139</strain>
    </source>
</reference>
<dbReference type="KEGG" id="ani:ANIA_07786"/>
<dbReference type="InParanoid" id="Q5AV94"/>
<reference evidence="2" key="2">
    <citation type="journal article" date="2009" name="Fungal Genet. Biol.">
        <title>The 2008 update of the Aspergillus nidulans genome annotation: a community effort.</title>
        <authorList>
            <person name="Wortman J.R."/>
            <person name="Gilsenan J.M."/>
            <person name="Joardar V."/>
            <person name="Deegan J."/>
            <person name="Clutterbuck J."/>
            <person name="Andersen M.R."/>
            <person name="Archer D."/>
            <person name="Bencina M."/>
            <person name="Braus G."/>
            <person name="Coutinho P."/>
            <person name="von Dohren H."/>
            <person name="Doonan J."/>
            <person name="Driessen A.J."/>
            <person name="Durek P."/>
            <person name="Espeso E."/>
            <person name="Fekete E."/>
            <person name="Flipphi M."/>
            <person name="Estrada C.G."/>
            <person name="Geysens S."/>
            <person name="Goldman G."/>
            <person name="de Groot P.W."/>
            <person name="Hansen K."/>
            <person name="Harris S.D."/>
            <person name="Heinekamp T."/>
            <person name="Helmstaedt K."/>
            <person name="Henrissat B."/>
            <person name="Hofmann G."/>
            <person name="Homan T."/>
            <person name="Horio T."/>
            <person name="Horiuchi H."/>
            <person name="James S."/>
            <person name="Jones M."/>
            <person name="Karaffa L."/>
            <person name="Karanyi Z."/>
            <person name="Kato M."/>
            <person name="Keller N."/>
            <person name="Kelly D.E."/>
            <person name="Kiel J.A."/>
            <person name="Kim J.M."/>
            <person name="van der Klei I.J."/>
            <person name="Klis F.M."/>
            <person name="Kovalchuk A."/>
            <person name="Krasevec N."/>
            <person name="Kubicek C.P."/>
            <person name="Liu B."/>
            <person name="Maccabe A."/>
            <person name="Meyer V."/>
            <person name="Mirabito P."/>
            <person name="Miskei M."/>
            <person name="Mos M."/>
            <person name="Mullins J."/>
            <person name="Nelson D.R."/>
            <person name="Nielsen J."/>
            <person name="Oakley B.R."/>
            <person name="Osmani S.A."/>
            <person name="Pakula T."/>
            <person name="Paszewski A."/>
            <person name="Paulsen I."/>
            <person name="Pilsyk S."/>
            <person name="Pocsi I."/>
            <person name="Punt P.J."/>
            <person name="Ram A.F."/>
            <person name="Ren Q."/>
            <person name="Robellet X."/>
            <person name="Robson G."/>
            <person name="Seiboth B."/>
            <person name="van Solingen P."/>
            <person name="Specht T."/>
            <person name="Sun J."/>
            <person name="Taheri-Talesh N."/>
            <person name="Takeshita N."/>
            <person name="Ussery D."/>
            <person name="vanKuyk P.A."/>
            <person name="Visser H."/>
            <person name="van de Vondervoort P.J."/>
            <person name="de Vries R.P."/>
            <person name="Walton J."/>
            <person name="Xiang X."/>
            <person name="Xiong Y."/>
            <person name="Zeng A.P."/>
            <person name="Brandt B.W."/>
            <person name="Cornell M.J."/>
            <person name="van den Hondel C.A."/>
            <person name="Visser J."/>
            <person name="Oliver S.G."/>
            <person name="Turner G."/>
        </authorList>
    </citation>
    <scope>GENOME REANNOTATION</scope>
    <source>
        <strain evidence="2">FGSC A4 / ATCC 38163 / CBS 112.46 / NRRL 194 / M139</strain>
    </source>
</reference>
<keyword evidence="2" id="KW-1185">Reference proteome</keyword>
<gene>
    <name evidence="1" type="ORF">ANIA_07786</name>
</gene>
<sequence length="147" mass="16184">MAESIPVILCGRRVEVGKPVSEVLRPEYEVIHFIASPEAVHAELPLLLSGQDPQPAVTSPNDVGTHDYSRPPRAVVFGRGYAPEFVQQLKERYQSYCPEPVAWVMGDPATAPTDPPPPGYAEATANTIKNVLATWREQGERDAFLVY</sequence>
<dbReference type="RefSeq" id="XP_681055.1">
    <property type="nucleotide sequence ID" value="XM_675963.1"/>
</dbReference>
<evidence type="ECO:0000313" key="1">
    <source>
        <dbReference type="EMBL" id="CBF80104.1"/>
    </source>
</evidence>
<dbReference type="HOGENOM" id="CLU_121037_2_0_1"/>
<dbReference type="OrthoDB" id="3649348at2759"/>
<dbReference type="Proteomes" id="UP000000560">
    <property type="component" value="Chromosome IV"/>
</dbReference>
<dbReference type="EMBL" id="BN001304">
    <property type="protein sequence ID" value="CBF80104.1"/>
    <property type="molecule type" value="Genomic_DNA"/>
</dbReference>
<accession>C8VDQ6</accession>
<name>Q5AV94_EMENI</name>